<protein>
    <recommendedName>
        <fullName evidence="3">DUF1985 domain-containing protein</fullName>
    </recommendedName>
</protein>
<dbReference type="EMBL" id="BTGU01000045">
    <property type="protein sequence ID" value="GMN53256.1"/>
    <property type="molecule type" value="Genomic_DNA"/>
</dbReference>
<dbReference type="PANTHER" id="PTHR48449">
    <property type="entry name" value="DUF1985 DOMAIN-CONTAINING PROTEIN"/>
    <property type="match status" value="1"/>
</dbReference>
<dbReference type="AlphaFoldDB" id="A0AA88AZI5"/>
<comment type="caution">
    <text evidence="1">The sequence shown here is derived from an EMBL/GenBank/DDBJ whole genome shotgun (WGS) entry which is preliminary data.</text>
</comment>
<evidence type="ECO:0000313" key="1">
    <source>
        <dbReference type="EMBL" id="GMN53256.1"/>
    </source>
</evidence>
<reference evidence="1" key="1">
    <citation type="submission" date="2023-07" db="EMBL/GenBank/DDBJ databases">
        <title>draft genome sequence of fig (Ficus carica).</title>
        <authorList>
            <person name="Takahashi T."/>
            <person name="Nishimura K."/>
        </authorList>
    </citation>
    <scope>NUCLEOTIDE SEQUENCE</scope>
</reference>
<keyword evidence="2" id="KW-1185">Reference proteome</keyword>
<accession>A0AA88AZI5</accession>
<proteinExistence type="predicted"/>
<dbReference type="Proteomes" id="UP001187192">
    <property type="component" value="Unassembled WGS sequence"/>
</dbReference>
<sequence>MSNAKFDNDDDAVKLSLLYIMFSIPLSNASAVKIGPQFFALADDLDGFNSFPWGVLSWEATRAAICHTVDNRMSSKKKPLKKMPQSITVFWGFLMPYSFGHMRPSHR</sequence>
<evidence type="ECO:0008006" key="3">
    <source>
        <dbReference type="Google" id="ProtNLM"/>
    </source>
</evidence>
<gene>
    <name evidence="1" type="ORF">TIFTF001_022401</name>
</gene>
<organism evidence="1 2">
    <name type="scientific">Ficus carica</name>
    <name type="common">Common fig</name>
    <dbReference type="NCBI Taxonomy" id="3494"/>
    <lineage>
        <taxon>Eukaryota</taxon>
        <taxon>Viridiplantae</taxon>
        <taxon>Streptophyta</taxon>
        <taxon>Embryophyta</taxon>
        <taxon>Tracheophyta</taxon>
        <taxon>Spermatophyta</taxon>
        <taxon>Magnoliopsida</taxon>
        <taxon>eudicotyledons</taxon>
        <taxon>Gunneridae</taxon>
        <taxon>Pentapetalae</taxon>
        <taxon>rosids</taxon>
        <taxon>fabids</taxon>
        <taxon>Rosales</taxon>
        <taxon>Moraceae</taxon>
        <taxon>Ficeae</taxon>
        <taxon>Ficus</taxon>
    </lineage>
</organism>
<name>A0AA88AZI5_FICCA</name>
<evidence type="ECO:0000313" key="2">
    <source>
        <dbReference type="Proteomes" id="UP001187192"/>
    </source>
</evidence>
<dbReference type="PANTHER" id="PTHR48449:SF1">
    <property type="entry name" value="DUF1985 DOMAIN-CONTAINING PROTEIN"/>
    <property type="match status" value="1"/>
</dbReference>